<dbReference type="EMBL" id="BLMI01000187">
    <property type="protein sequence ID" value="GFI41513.1"/>
    <property type="molecule type" value="Genomic_DNA"/>
</dbReference>
<feature type="transmembrane region" description="Helical" evidence="1">
    <location>
        <begin position="48"/>
        <end position="72"/>
    </location>
</feature>
<dbReference type="Proteomes" id="UP000490821">
    <property type="component" value="Unassembled WGS sequence"/>
</dbReference>
<dbReference type="InterPro" id="IPR002656">
    <property type="entry name" value="Acyl_transf_3_dom"/>
</dbReference>
<feature type="transmembrane region" description="Helical" evidence="1">
    <location>
        <begin position="237"/>
        <end position="255"/>
    </location>
</feature>
<evidence type="ECO:0000259" key="2">
    <source>
        <dbReference type="Pfam" id="PF01757"/>
    </source>
</evidence>
<sequence>MEKRITRSSNIELLRIIMMIVIIAYHFVVNSGITKLYDFNNITGNMIFLQIFGFAGKAMINGFLLISGYFMIKGRTSFKKILRLYLQIKFYVFIIYFIVIFLGYETFSFVSSGKTLFSMIKGVNVGFSATFFLLYILMPFINKLVLSLSRKQYTVLLFILFFFYTAIPTFFIINDTFDEIGWYITMYLLGGYIRLYLDEIRLTSVKAFSLVAVNLILAAGSILVLDKLSYNPYHMVINANKLLAVTLAISLFTAFKNLDIGYSRWINKLSSATFGVLLIHANSDAMRQFFCVWGTKSYRHL</sequence>
<feature type="transmembrane region" description="Helical" evidence="1">
    <location>
        <begin position="116"/>
        <end position="141"/>
    </location>
</feature>
<feature type="transmembrane region" description="Helical" evidence="1">
    <location>
        <begin position="153"/>
        <end position="174"/>
    </location>
</feature>
<dbReference type="AlphaFoldDB" id="A0A829ZAU7"/>
<evidence type="ECO:0000256" key="1">
    <source>
        <dbReference type="SAM" id="Phobius"/>
    </source>
</evidence>
<dbReference type="GO" id="GO:0016747">
    <property type="term" value="F:acyltransferase activity, transferring groups other than amino-acyl groups"/>
    <property type="evidence" value="ECO:0007669"/>
    <property type="project" value="InterPro"/>
</dbReference>
<keyword evidence="1" id="KW-0812">Transmembrane</keyword>
<feature type="transmembrane region" description="Helical" evidence="1">
    <location>
        <begin position="84"/>
        <end position="104"/>
    </location>
</feature>
<name>A0A829ZAU7_9FIRM</name>
<keyword evidence="1" id="KW-0472">Membrane</keyword>
<protein>
    <recommendedName>
        <fullName evidence="2">Acyltransferase 3 domain-containing protein</fullName>
    </recommendedName>
</protein>
<proteinExistence type="predicted"/>
<dbReference type="Pfam" id="PF01757">
    <property type="entry name" value="Acyl_transf_3"/>
    <property type="match status" value="1"/>
</dbReference>
<feature type="domain" description="Acyltransferase 3" evidence="2">
    <location>
        <begin position="10"/>
        <end position="280"/>
    </location>
</feature>
<organism evidence="3 4">
    <name type="scientific">Thomasclavelia cocleata</name>
    <dbReference type="NCBI Taxonomy" id="69824"/>
    <lineage>
        <taxon>Bacteria</taxon>
        <taxon>Bacillati</taxon>
        <taxon>Bacillota</taxon>
        <taxon>Erysipelotrichia</taxon>
        <taxon>Erysipelotrichales</taxon>
        <taxon>Coprobacillaceae</taxon>
        <taxon>Thomasclavelia</taxon>
    </lineage>
</organism>
<gene>
    <name evidence="3" type="ORF">IMSAGC017_01557</name>
</gene>
<keyword evidence="1" id="KW-1133">Transmembrane helix</keyword>
<evidence type="ECO:0000313" key="4">
    <source>
        <dbReference type="Proteomes" id="UP000490821"/>
    </source>
</evidence>
<feature type="transmembrane region" description="Helical" evidence="1">
    <location>
        <begin position="180"/>
        <end position="197"/>
    </location>
</feature>
<reference evidence="3 4" key="1">
    <citation type="journal article" date="2020" name="Microbiome">
        <title>Single-cell genomics of uncultured bacteria reveals dietary fiber responders in the mouse gut microbiota.</title>
        <authorList>
            <person name="Chijiiwa R."/>
            <person name="Hosokawa M."/>
            <person name="Kogawa M."/>
            <person name="Nishikawa Y."/>
            <person name="Ide K."/>
            <person name="Sakanashi C."/>
            <person name="Takahashi K."/>
            <person name="Takeyama H."/>
        </authorList>
    </citation>
    <scope>NUCLEOTIDE SEQUENCE [LARGE SCALE GENOMIC DNA]</scope>
    <source>
        <strain evidence="3">IMSAGC_017</strain>
    </source>
</reference>
<feature type="transmembrane region" description="Helical" evidence="1">
    <location>
        <begin position="12"/>
        <end position="28"/>
    </location>
</feature>
<accession>A0A829ZAU7</accession>
<feature type="transmembrane region" description="Helical" evidence="1">
    <location>
        <begin position="204"/>
        <end position="225"/>
    </location>
</feature>
<dbReference type="RefSeq" id="WP_172472778.1">
    <property type="nucleotide sequence ID" value="NZ_BLMI01000187.1"/>
</dbReference>
<evidence type="ECO:0000313" key="3">
    <source>
        <dbReference type="EMBL" id="GFI41513.1"/>
    </source>
</evidence>
<comment type="caution">
    <text evidence="3">The sequence shown here is derived from an EMBL/GenBank/DDBJ whole genome shotgun (WGS) entry which is preliminary data.</text>
</comment>